<accession>A0A563EN55</accession>
<sequence>MIGLTRVGLAVGALGGLSGALYGLLVEQGRRARVAIGVLEHLAPSADGLFGSSRGGTPLRFAVLGDSMAVGVGALTFEDLPGVRLARALSEEAERPVRLETFAISGSTTLDLPGQVDKAMVEPPDVALIIIGANDVTSKVSFTYAASLLGEQVARLHEAGIGVVVGTCPDLGSVLPIAQPLRSVARGLSLRLARVQRMAVAHAGGVPVALADLLSPEFLARPGDYFSADRFHPSSTGYEAAAAVLLAPLCAVAGVWHGGPLPRRPSRSAAAEARRPTSRVVAWLNRR</sequence>
<keyword evidence="3" id="KW-0378">Hydrolase</keyword>
<dbReference type="OrthoDB" id="9804395at2"/>
<dbReference type="InterPro" id="IPR013830">
    <property type="entry name" value="SGNH_hydro"/>
</dbReference>
<protein>
    <submittedName>
        <fullName evidence="3">SGNH/GDSL hydrolase family protein</fullName>
    </submittedName>
</protein>
<proteinExistence type="predicted"/>
<keyword evidence="1" id="KW-0472">Membrane</keyword>
<reference evidence="3 4" key="1">
    <citation type="submission" date="2019-07" db="EMBL/GenBank/DDBJ databases">
        <title>Lentzea xizangensis sp. nov., isolated from Qinghai-Tibetan Plateau Soils.</title>
        <authorList>
            <person name="Huang J."/>
        </authorList>
    </citation>
    <scope>NUCLEOTIDE SEQUENCE [LARGE SCALE GENOMIC DNA]</scope>
    <source>
        <strain evidence="3 4">FXJ1.1311</strain>
    </source>
</reference>
<dbReference type="InterPro" id="IPR036514">
    <property type="entry name" value="SGNH_hydro_sf"/>
</dbReference>
<dbReference type="Pfam" id="PF13472">
    <property type="entry name" value="Lipase_GDSL_2"/>
    <property type="match status" value="1"/>
</dbReference>
<keyword evidence="4" id="KW-1185">Reference proteome</keyword>
<dbReference type="AlphaFoldDB" id="A0A563EN55"/>
<dbReference type="PANTHER" id="PTHR30383:SF5">
    <property type="entry name" value="SGNH HYDROLASE-TYPE ESTERASE DOMAIN-CONTAINING PROTEIN"/>
    <property type="match status" value="1"/>
</dbReference>
<dbReference type="CDD" id="cd01836">
    <property type="entry name" value="FeeA_FeeB_like"/>
    <property type="match status" value="1"/>
</dbReference>
<keyword evidence="1" id="KW-0812">Transmembrane</keyword>
<evidence type="ECO:0000256" key="1">
    <source>
        <dbReference type="SAM" id="Phobius"/>
    </source>
</evidence>
<organism evidence="3 4">
    <name type="scientific">Lentzea tibetensis</name>
    <dbReference type="NCBI Taxonomy" id="2591470"/>
    <lineage>
        <taxon>Bacteria</taxon>
        <taxon>Bacillati</taxon>
        <taxon>Actinomycetota</taxon>
        <taxon>Actinomycetes</taxon>
        <taxon>Pseudonocardiales</taxon>
        <taxon>Pseudonocardiaceae</taxon>
        <taxon>Lentzea</taxon>
    </lineage>
</organism>
<comment type="caution">
    <text evidence="3">The sequence shown here is derived from an EMBL/GenBank/DDBJ whole genome shotgun (WGS) entry which is preliminary data.</text>
</comment>
<evidence type="ECO:0000313" key="4">
    <source>
        <dbReference type="Proteomes" id="UP000316639"/>
    </source>
</evidence>
<evidence type="ECO:0000259" key="2">
    <source>
        <dbReference type="Pfam" id="PF13472"/>
    </source>
</evidence>
<dbReference type="InterPro" id="IPR051532">
    <property type="entry name" value="Ester_Hydrolysis_Enzymes"/>
</dbReference>
<feature type="domain" description="SGNH hydrolase-type esterase" evidence="2">
    <location>
        <begin position="63"/>
        <end position="240"/>
    </location>
</feature>
<dbReference type="PANTHER" id="PTHR30383">
    <property type="entry name" value="THIOESTERASE 1/PROTEASE 1/LYSOPHOSPHOLIPASE L1"/>
    <property type="match status" value="1"/>
</dbReference>
<dbReference type="Gene3D" id="3.40.50.1110">
    <property type="entry name" value="SGNH hydrolase"/>
    <property type="match status" value="1"/>
</dbReference>
<dbReference type="RefSeq" id="WP_146355913.1">
    <property type="nucleotide sequence ID" value="NZ_VOBR01000019.1"/>
</dbReference>
<keyword evidence="1" id="KW-1133">Transmembrane helix</keyword>
<dbReference type="SUPFAM" id="SSF52266">
    <property type="entry name" value="SGNH hydrolase"/>
    <property type="match status" value="1"/>
</dbReference>
<dbReference type="GO" id="GO:0004622">
    <property type="term" value="F:phosphatidylcholine lysophospholipase activity"/>
    <property type="evidence" value="ECO:0007669"/>
    <property type="project" value="TreeGrafter"/>
</dbReference>
<dbReference type="EMBL" id="VOBR01000019">
    <property type="protein sequence ID" value="TWP48641.1"/>
    <property type="molecule type" value="Genomic_DNA"/>
</dbReference>
<name>A0A563EN55_9PSEU</name>
<dbReference type="Proteomes" id="UP000316639">
    <property type="component" value="Unassembled WGS sequence"/>
</dbReference>
<evidence type="ECO:0000313" key="3">
    <source>
        <dbReference type="EMBL" id="TWP48641.1"/>
    </source>
</evidence>
<feature type="transmembrane region" description="Helical" evidence="1">
    <location>
        <begin position="6"/>
        <end position="25"/>
    </location>
</feature>
<gene>
    <name evidence="3" type="ORF">FKR81_27335</name>
</gene>